<dbReference type="AlphaFoldDB" id="A0A6C0BZ55"/>
<dbReference type="InterPro" id="IPR032710">
    <property type="entry name" value="NTF2-like_dom_sf"/>
</dbReference>
<dbReference type="SUPFAM" id="SSF54427">
    <property type="entry name" value="NTF2-like"/>
    <property type="match status" value="1"/>
</dbReference>
<dbReference type="Pfam" id="PF12707">
    <property type="entry name" value="DUF3804"/>
    <property type="match status" value="1"/>
</dbReference>
<dbReference type="SUPFAM" id="SSF54909">
    <property type="entry name" value="Dimeric alpha+beta barrel"/>
    <property type="match status" value="1"/>
</dbReference>
<protein>
    <recommendedName>
        <fullName evidence="2">ABM domain-containing protein</fullName>
    </recommendedName>
</protein>
<sequence>MSENSHTVKAVFTFKDNESKGKFIEFCNGDRGLSIARAWDGCESIECYEGLDNPLSVTIWQKWASKENQESYVKFRHDDGSFDFLGELIASPPEISGLRPVLFKTDEQQIEDVIRDMCNKDHRVGMKHTHDDCLFIRPTGNPLNMDGWDAMMTNENVRVDSNELVSINKLKVVGDMAYVCYTNHGKFNYMGTENDDIAVLTSVLERVDGRWVVVHGQRSSGRKPTEELPSFA</sequence>
<name>A0A6C0BZ55_9ZZZZ</name>
<reference evidence="1" key="1">
    <citation type="journal article" date="2020" name="Nature">
        <title>Giant virus diversity and host interactions through global metagenomics.</title>
        <authorList>
            <person name="Schulz F."/>
            <person name="Roux S."/>
            <person name="Paez-Espino D."/>
            <person name="Jungbluth S."/>
            <person name="Walsh D.A."/>
            <person name="Denef V.J."/>
            <person name="McMahon K.D."/>
            <person name="Konstantinidis K.T."/>
            <person name="Eloe-Fadrosh E.A."/>
            <person name="Kyrpides N.C."/>
            <person name="Woyke T."/>
        </authorList>
    </citation>
    <scope>NUCLEOTIDE SEQUENCE</scope>
    <source>
        <strain evidence="1">GVMAG-M-3300020169-51</strain>
    </source>
</reference>
<proteinExistence type="predicted"/>
<dbReference type="InterPro" id="IPR011008">
    <property type="entry name" value="Dimeric_a/b-barrel"/>
</dbReference>
<organism evidence="1">
    <name type="scientific">viral metagenome</name>
    <dbReference type="NCBI Taxonomy" id="1070528"/>
    <lineage>
        <taxon>unclassified sequences</taxon>
        <taxon>metagenomes</taxon>
        <taxon>organismal metagenomes</taxon>
    </lineage>
</organism>
<dbReference type="Gene3D" id="3.10.450.50">
    <property type="match status" value="1"/>
</dbReference>
<accession>A0A6C0BZ55</accession>
<evidence type="ECO:0008006" key="2">
    <source>
        <dbReference type="Google" id="ProtNLM"/>
    </source>
</evidence>
<evidence type="ECO:0000313" key="1">
    <source>
        <dbReference type="EMBL" id="QHS97372.1"/>
    </source>
</evidence>
<dbReference type="EMBL" id="MN739294">
    <property type="protein sequence ID" value="QHS97372.1"/>
    <property type="molecule type" value="Genomic_DNA"/>
</dbReference>
<dbReference type="InterPro" id="IPR024525">
    <property type="entry name" value="DUF3804"/>
</dbReference>
<dbReference type="Gene3D" id="3.30.70.100">
    <property type="match status" value="1"/>
</dbReference>